<accession>A0A1Q5UFJ6</accession>
<proteinExistence type="predicted"/>
<name>A0A1Q5UFJ6_9EURO</name>
<protein>
    <submittedName>
        <fullName evidence="1">Uncharacterized protein</fullName>
    </submittedName>
</protein>
<keyword evidence="2" id="KW-1185">Reference proteome</keyword>
<dbReference type="Proteomes" id="UP000186955">
    <property type="component" value="Unassembled WGS sequence"/>
</dbReference>
<organism evidence="1 2">
    <name type="scientific">Penicillium subrubescens</name>
    <dbReference type="NCBI Taxonomy" id="1316194"/>
    <lineage>
        <taxon>Eukaryota</taxon>
        <taxon>Fungi</taxon>
        <taxon>Dikarya</taxon>
        <taxon>Ascomycota</taxon>
        <taxon>Pezizomycotina</taxon>
        <taxon>Eurotiomycetes</taxon>
        <taxon>Eurotiomycetidae</taxon>
        <taxon>Eurotiales</taxon>
        <taxon>Aspergillaceae</taxon>
        <taxon>Penicillium</taxon>
    </lineage>
</organism>
<gene>
    <name evidence="1" type="ORF">PENSUB_3272</name>
</gene>
<sequence>MGYLLPFICPRDTNANKEPCEAVSLGDNIILHTRNDSCLHGKPGLYEHACGHVSTQAHRTWGPCSCQKGAIPCSDLLHLIALWQHGWVNRDTVYGHVSHHMRVILPFAIHYSDVDMDMVRPGPSGVSAPLVHPPLCSGQLKSAARMERVREAETGMVLGFHFDYDLDSDSSSSILLAVNAIA</sequence>
<reference evidence="1 2" key="1">
    <citation type="submission" date="2016-10" db="EMBL/GenBank/DDBJ databases">
        <title>Genome sequence of the ascomycete fungus Penicillium subrubescens.</title>
        <authorList>
            <person name="De Vries R.P."/>
            <person name="Peng M."/>
            <person name="Dilokpimol A."/>
            <person name="Hilden K."/>
            <person name="Makela M.R."/>
            <person name="Grigoriev I."/>
            <person name="Riley R."/>
            <person name="Granchi Z."/>
        </authorList>
    </citation>
    <scope>NUCLEOTIDE SEQUENCE [LARGE SCALE GENOMIC DNA]</scope>
    <source>
        <strain evidence="1 2">CBS 132785</strain>
    </source>
</reference>
<dbReference type="AlphaFoldDB" id="A0A1Q5UFJ6"/>
<evidence type="ECO:0000313" key="1">
    <source>
        <dbReference type="EMBL" id="OKP11250.1"/>
    </source>
</evidence>
<comment type="caution">
    <text evidence="1">The sequence shown here is derived from an EMBL/GenBank/DDBJ whole genome shotgun (WGS) entry which is preliminary data.</text>
</comment>
<dbReference type="EMBL" id="MNBE01000293">
    <property type="protein sequence ID" value="OKP11250.1"/>
    <property type="molecule type" value="Genomic_DNA"/>
</dbReference>
<evidence type="ECO:0000313" key="2">
    <source>
        <dbReference type="Proteomes" id="UP000186955"/>
    </source>
</evidence>